<sequence length="132" mass="14846">MISPTTAAPDPDPGGTSPPLTGARELISAVRPRVYGRRSARDFRVAFASLVDVPETAAMLYKKPRRFFYLTSFKKTAAKLFGCSGEPLLIRQRKLARMMLLPERYHHTTTVREPSCTWKGSCPILQYRFPDG</sequence>
<evidence type="ECO:0000256" key="1">
    <source>
        <dbReference type="SAM" id="MobiDB-lite"/>
    </source>
</evidence>
<reference evidence="2 3" key="1">
    <citation type="journal article" date="2009" name="Nature">
        <title>The Sorghum bicolor genome and the diversification of grasses.</title>
        <authorList>
            <person name="Paterson A.H."/>
            <person name="Bowers J.E."/>
            <person name="Bruggmann R."/>
            <person name="Dubchak I."/>
            <person name="Grimwood J."/>
            <person name="Gundlach H."/>
            <person name="Haberer G."/>
            <person name="Hellsten U."/>
            <person name="Mitros T."/>
            <person name="Poliakov A."/>
            <person name="Schmutz J."/>
            <person name="Spannagl M."/>
            <person name="Tang H."/>
            <person name="Wang X."/>
            <person name="Wicker T."/>
            <person name="Bharti A.K."/>
            <person name="Chapman J."/>
            <person name="Feltus F.A."/>
            <person name="Gowik U."/>
            <person name="Grigoriev I.V."/>
            <person name="Lyons E."/>
            <person name="Maher C.A."/>
            <person name="Martis M."/>
            <person name="Narechania A."/>
            <person name="Otillar R.P."/>
            <person name="Penning B.W."/>
            <person name="Salamov A.A."/>
            <person name="Wang Y."/>
            <person name="Zhang L."/>
            <person name="Carpita N.C."/>
            <person name="Freeling M."/>
            <person name="Gingle A.R."/>
            <person name="Hash C.T."/>
            <person name="Keller B."/>
            <person name="Klein P."/>
            <person name="Kresovich S."/>
            <person name="McCann M.C."/>
            <person name="Ming R."/>
            <person name="Peterson D.G."/>
            <person name="Mehboob-ur-Rahman"/>
            <person name="Ware D."/>
            <person name="Westhoff P."/>
            <person name="Mayer K.F."/>
            <person name="Messing J."/>
            <person name="Rokhsar D.S."/>
        </authorList>
    </citation>
    <scope>NUCLEOTIDE SEQUENCE [LARGE SCALE GENOMIC DNA]</scope>
    <source>
        <strain evidence="3">cv. BTx623</strain>
    </source>
</reference>
<evidence type="ECO:0000313" key="3">
    <source>
        <dbReference type="Proteomes" id="UP000000768"/>
    </source>
</evidence>
<gene>
    <name evidence="2" type="ORF">SORBI_3003G373050</name>
</gene>
<dbReference type="Proteomes" id="UP000000768">
    <property type="component" value="Chromosome 3"/>
</dbReference>
<evidence type="ECO:0000313" key="2">
    <source>
        <dbReference type="EMBL" id="OQU87961.1"/>
    </source>
</evidence>
<protein>
    <submittedName>
        <fullName evidence="2">Uncharacterized protein</fullName>
    </submittedName>
</protein>
<dbReference type="Gramene" id="OQU87961">
    <property type="protein sequence ID" value="OQU87961"/>
    <property type="gene ID" value="SORBI_3003G373050"/>
</dbReference>
<dbReference type="EMBL" id="CM000762">
    <property type="protein sequence ID" value="OQU87961.1"/>
    <property type="molecule type" value="Genomic_DNA"/>
</dbReference>
<dbReference type="AlphaFoldDB" id="A0A1W0W0R7"/>
<keyword evidence="3" id="KW-1185">Reference proteome</keyword>
<accession>A0A1W0W0R7</accession>
<organism evidence="2 3">
    <name type="scientific">Sorghum bicolor</name>
    <name type="common">Sorghum</name>
    <name type="synonym">Sorghum vulgare</name>
    <dbReference type="NCBI Taxonomy" id="4558"/>
    <lineage>
        <taxon>Eukaryota</taxon>
        <taxon>Viridiplantae</taxon>
        <taxon>Streptophyta</taxon>
        <taxon>Embryophyta</taxon>
        <taxon>Tracheophyta</taxon>
        <taxon>Spermatophyta</taxon>
        <taxon>Magnoliopsida</taxon>
        <taxon>Liliopsida</taxon>
        <taxon>Poales</taxon>
        <taxon>Poaceae</taxon>
        <taxon>PACMAD clade</taxon>
        <taxon>Panicoideae</taxon>
        <taxon>Andropogonodae</taxon>
        <taxon>Andropogoneae</taxon>
        <taxon>Sorghinae</taxon>
        <taxon>Sorghum</taxon>
    </lineage>
</organism>
<dbReference type="InParanoid" id="A0A1W0W0R7"/>
<reference evidence="3" key="2">
    <citation type="journal article" date="2018" name="Plant J.">
        <title>The Sorghum bicolor reference genome: improved assembly, gene annotations, a transcriptome atlas, and signatures of genome organization.</title>
        <authorList>
            <person name="McCormick R.F."/>
            <person name="Truong S.K."/>
            <person name="Sreedasyam A."/>
            <person name="Jenkins J."/>
            <person name="Shu S."/>
            <person name="Sims D."/>
            <person name="Kennedy M."/>
            <person name="Amirebrahimi M."/>
            <person name="Weers B.D."/>
            <person name="McKinley B."/>
            <person name="Mattison A."/>
            <person name="Morishige D.T."/>
            <person name="Grimwood J."/>
            <person name="Schmutz J."/>
            <person name="Mullet J.E."/>
        </authorList>
    </citation>
    <scope>NUCLEOTIDE SEQUENCE [LARGE SCALE GENOMIC DNA]</scope>
    <source>
        <strain evidence="3">cv. BTx623</strain>
    </source>
</reference>
<name>A0A1W0W0R7_SORBI</name>
<feature type="region of interest" description="Disordered" evidence="1">
    <location>
        <begin position="1"/>
        <end position="22"/>
    </location>
</feature>
<proteinExistence type="predicted"/>